<organism evidence="1 2">
    <name type="scientific">Parascedosporium putredinis</name>
    <dbReference type="NCBI Taxonomy" id="1442378"/>
    <lineage>
        <taxon>Eukaryota</taxon>
        <taxon>Fungi</taxon>
        <taxon>Dikarya</taxon>
        <taxon>Ascomycota</taxon>
        <taxon>Pezizomycotina</taxon>
        <taxon>Sordariomycetes</taxon>
        <taxon>Hypocreomycetidae</taxon>
        <taxon>Microascales</taxon>
        <taxon>Microascaceae</taxon>
        <taxon>Parascedosporium</taxon>
    </lineage>
</organism>
<dbReference type="AlphaFoldDB" id="A0A9P1H7Z7"/>
<keyword evidence="2" id="KW-1185">Reference proteome</keyword>
<evidence type="ECO:0000313" key="1">
    <source>
        <dbReference type="EMBL" id="CAI4216965.1"/>
    </source>
</evidence>
<accession>A0A9P1H7Z7</accession>
<dbReference type="OrthoDB" id="5226586at2759"/>
<sequence length="166" mass="17883">MARSYLVSALSVQGIQSYELILRLSEAERDAASLTSGNREIGWLRAAAEQEQAIIVRLGELYVEMQSRERWVQARFHLQQISESELGASPLLTATLVSKPTTTLIPGSASTALSPTSPIFVPMGSKDAYPSAPPGILYATQQLVECWLDNHLSTQGASSAHAVTGL</sequence>
<evidence type="ECO:0000313" key="2">
    <source>
        <dbReference type="Proteomes" id="UP000838763"/>
    </source>
</evidence>
<name>A0A9P1H7Z7_9PEZI</name>
<proteinExistence type="predicted"/>
<protein>
    <submittedName>
        <fullName evidence="1">Uncharacterized protein</fullName>
    </submittedName>
</protein>
<reference evidence="1" key="1">
    <citation type="submission" date="2022-11" db="EMBL/GenBank/DDBJ databases">
        <authorList>
            <person name="Scott C."/>
            <person name="Bruce N."/>
        </authorList>
    </citation>
    <scope>NUCLEOTIDE SEQUENCE</scope>
</reference>
<gene>
    <name evidence="1" type="ORF">PPNO1_LOCUS6609</name>
</gene>
<dbReference type="EMBL" id="CALLCH030000015">
    <property type="protein sequence ID" value="CAI4216965.1"/>
    <property type="molecule type" value="Genomic_DNA"/>
</dbReference>
<dbReference type="Proteomes" id="UP000838763">
    <property type="component" value="Unassembled WGS sequence"/>
</dbReference>
<comment type="caution">
    <text evidence="1">The sequence shown here is derived from an EMBL/GenBank/DDBJ whole genome shotgun (WGS) entry which is preliminary data.</text>
</comment>